<dbReference type="EMBL" id="PZKL01000012">
    <property type="protein sequence ID" value="PTH82386.1"/>
    <property type="molecule type" value="Genomic_DNA"/>
</dbReference>
<reference evidence="8 15" key="2">
    <citation type="submission" date="2017-08" db="EMBL/GenBank/DDBJ databases">
        <title>Aeromonas veronii bv sobria strain NS22 whole genome sequencing.</title>
        <authorList>
            <person name="Katharios P."/>
            <person name="Ha V.Q."/>
            <person name="Smyrli M."/>
        </authorList>
    </citation>
    <scope>NUCLEOTIDE SEQUENCE [LARGE SCALE GENOMIC DNA]</scope>
    <source>
        <strain evidence="8 15">NS22</strain>
    </source>
</reference>
<dbReference type="EMBL" id="PDXJ01000002">
    <property type="protein sequence ID" value="TND56869.1"/>
    <property type="molecule type" value="Genomic_DNA"/>
</dbReference>
<dbReference type="EMBL" id="JANLFC010000053">
    <property type="protein sequence ID" value="MCR4449932.1"/>
    <property type="molecule type" value="Genomic_DNA"/>
</dbReference>
<dbReference type="RefSeq" id="WP_005338699.1">
    <property type="nucleotide sequence ID" value="NZ_AP022281.1"/>
</dbReference>
<dbReference type="Proteomes" id="UP001204061">
    <property type="component" value="Unassembled WGS sequence"/>
</dbReference>
<evidence type="ECO:0000313" key="6">
    <source>
        <dbReference type="EMBL" id="THJ46472.1"/>
    </source>
</evidence>
<name>A0A0T6R0G4_AERVE</name>
<dbReference type="Proteomes" id="UP000796104">
    <property type="component" value="Unassembled WGS sequence"/>
</dbReference>
<reference evidence="2 12" key="6">
    <citation type="submission" date="2018-11" db="EMBL/GenBank/DDBJ databases">
        <title>Complete genome sequence of multidrug-resistant Aeromonas veronii strain MS-18-37.</title>
        <authorList>
            <person name="Abdelhamed H."/>
            <person name="Lawrence M."/>
            <person name="Waldbieser G."/>
        </authorList>
    </citation>
    <scope>NUCLEOTIDE SEQUENCE [LARGE SCALE GENOMIC DNA]</scope>
    <source>
        <strain evidence="2 12">MS-18-37</strain>
    </source>
</reference>
<dbReference type="STRING" id="654.AMS64_18355"/>
<dbReference type="Proteomes" id="UP000267614">
    <property type="component" value="Chromosome"/>
</dbReference>
<reference evidence="5 13" key="5">
    <citation type="submission" date="2018-09" db="EMBL/GenBank/DDBJ databases">
        <title>Genome sequencing of Aeromonas veronii MS-17-88.</title>
        <authorList>
            <person name="Tekedar H.C."/>
            <person name="Arick M.A."/>
            <person name="Hsu C.-Y."/>
            <person name="Thrash A."/>
            <person name="Karsi A."/>
            <person name="Lawrence M.L."/>
            <person name="Abdelhamed H."/>
        </authorList>
    </citation>
    <scope>NUCLEOTIDE SEQUENCE [LARGE SCALE GENOMIC DNA]</scope>
    <source>
        <strain evidence="5 13">MS 17-88</strain>
    </source>
</reference>
<evidence type="ECO:0000313" key="7">
    <source>
        <dbReference type="EMBL" id="TND56869.1"/>
    </source>
</evidence>
<dbReference type="EMBL" id="SSUX01000003">
    <property type="protein sequence ID" value="THJ46472.1"/>
    <property type="molecule type" value="Genomic_DNA"/>
</dbReference>
<gene>
    <name evidence="9" type="ORF">AERO8C_120200</name>
    <name evidence="7" type="ORF">CF123_02750</name>
    <name evidence="8" type="ORF">CJF24_11805</name>
    <name evidence="5" type="ORF">D6R50_09555</name>
    <name evidence="4" type="ORF">DAA48_03170</name>
    <name evidence="6" type="ORF">E8Q35_05700</name>
    <name evidence="2" type="ORF">EFI48_16520</name>
    <name evidence="3" type="ORF">NS965_16220</name>
    <name evidence="1" type="ORF">WM43_07715</name>
</gene>
<dbReference type="EMBL" id="CP014774">
    <property type="protein sequence ID" value="ANB52563.1"/>
    <property type="molecule type" value="Genomic_DNA"/>
</dbReference>
<evidence type="ECO:0000313" key="16">
    <source>
        <dbReference type="Proteomes" id="UP000439123"/>
    </source>
</evidence>
<reference evidence="3" key="10">
    <citation type="submission" date="2022-08" db="EMBL/GenBank/DDBJ databases">
        <title>A global survey of hypervirulent Aeromonas hydrophila identified this emerging pathogen in farmed fish in the lower Mekong River basin.</title>
        <authorList>
            <person name="Xu T."/>
            <person name="Rasmussen-Ivey C.R."/>
            <person name="Moen F.S."/>
            <person name="Fernandez Bravo A."/>
            <person name="Lamy B."/>
            <person name="Beaz-Hidalgo R."/>
            <person name="Khan C.D."/>
            <person name="Castro Escarpulli G."/>
            <person name="Yasin I.S.M."/>
            <person name="Figueras M.J."/>
            <person name="Azzam Sayuti M."/>
            <person name="Karim M.M."/>
            <person name="Alam K.M."/>
            <person name="Le T.T.T."/>
            <person name="Thao N.H.P."/>
            <person name="Addo S."/>
            <person name="Duodu S."/>
            <person name="Ali S."/>
            <person name="Mey S."/>
            <person name="Somony T."/>
            <person name="Liles M.R."/>
        </authorList>
    </citation>
    <scope>NUCLEOTIDE SEQUENCE</scope>
    <source>
        <strain evidence="3">0.14</strain>
    </source>
</reference>
<sequence length="92" mass="10444">MEHGRFRNWLSHYPEATLIIACKDGSGYQLCVEAEGECLCLTDSEGGRLTFTSLDQAQGFLRAHRVHQARLRIYDAQNEDLAAESQEIIIKF</sequence>
<dbReference type="EMBL" id="CABWLC010000004">
    <property type="protein sequence ID" value="VXA81703.1"/>
    <property type="molecule type" value="Genomic_DNA"/>
</dbReference>
<evidence type="ECO:0000313" key="12">
    <source>
        <dbReference type="Proteomes" id="UP000267614"/>
    </source>
</evidence>
<dbReference type="Pfam" id="PF20090">
    <property type="entry name" value="DUF6482"/>
    <property type="match status" value="1"/>
</dbReference>
<dbReference type="InterPro" id="IPR045508">
    <property type="entry name" value="DUF6482"/>
</dbReference>
<evidence type="ECO:0000313" key="13">
    <source>
        <dbReference type="Proteomes" id="UP000281725"/>
    </source>
</evidence>
<proteinExistence type="predicted"/>
<dbReference type="Proteomes" id="UP000281725">
    <property type="component" value="Unassembled WGS sequence"/>
</dbReference>
<evidence type="ECO:0000313" key="2">
    <source>
        <dbReference type="EMBL" id="AYV38285.1"/>
    </source>
</evidence>
<evidence type="ECO:0000313" key="3">
    <source>
        <dbReference type="EMBL" id="MCR4449932.1"/>
    </source>
</evidence>
<dbReference type="Proteomes" id="UP000323129">
    <property type="component" value="Unassembled WGS sequence"/>
</dbReference>
<dbReference type="Proteomes" id="UP000241986">
    <property type="component" value="Unassembled WGS sequence"/>
</dbReference>
<dbReference type="EMBL" id="RAWX01000002">
    <property type="protein sequence ID" value="RKJ89489.1"/>
    <property type="molecule type" value="Genomic_DNA"/>
</dbReference>
<keyword evidence="15" id="KW-1185">Reference proteome</keyword>
<reference evidence="9 16" key="9">
    <citation type="submission" date="2019-10" db="EMBL/GenBank/DDBJ databases">
        <authorList>
            <person name="Karimi E."/>
        </authorList>
    </citation>
    <scope>NUCLEOTIDE SEQUENCE [LARGE SCALE GENOMIC DNA]</scope>
    <source>
        <strain evidence="9">Aeromonas sp. 8C</strain>
    </source>
</reference>
<reference evidence="7" key="3">
    <citation type="submission" date="2017-10" db="EMBL/GenBank/DDBJ databases">
        <authorList>
            <person name="Colston S.M."/>
            <person name="Graf J."/>
        </authorList>
    </citation>
    <scope>NUCLEOTIDE SEQUENCE</scope>
    <source>
        <strain evidence="7">BAQ071013-135</strain>
    </source>
</reference>
<dbReference type="Proteomes" id="UP000439123">
    <property type="component" value="Unassembled WGS sequence"/>
</dbReference>
<evidence type="ECO:0000313" key="15">
    <source>
        <dbReference type="Proteomes" id="UP000323129"/>
    </source>
</evidence>
<dbReference type="EMBL" id="NQMC01000030">
    <property type="protein sequence ID" value="TYD44251.1"/>
    <property type="molecule type" value="Genomic_DNA"/>
</dbReference>
<accession>A0A0T6R0G4</accession>
<evidence type="ECO:0000313" key="4">
    <source>
        <dbReference type="EMBL" id="PTH82386.1"/>
    </source>
</evidence>
<evidence type="ECO:0000313" key="9">
    <source>
        <dbReference type="EMBL" id="VXA81703.1"/>
    </source>
</evidence>
<reference evidence="7" key="7">
    <citation type="journal article" date="2019" name="PLoS ONE">
        <title>Identification and characterization of putative Aeromonas spp. T3SS effectors.</title>
        <authorList>
            <person name="Rangel L.T."/>
            <person name="Marden J."/>
            <person name="Colston S."/>
            <person name="Setubal J.C."/>
            <person name="Graf J."/>
            <person name="Gogarten J.P."/>
        </authorList>
    </citation>
    <scope>NUCLEOTIDE SEQUENCE</scope>
    <source>
        <strain evidence="7">BAQ071013-135</strain>
    </source>
</reference>
<reference evidence="1 10" key="1">
    <citation type="journal article" date="2016" name="J. Clin. Microbiol.">
        <title>Detection and Whole-Genome Sequencing of Carbapenemase-Producing Aeromonas hydrophila Isolates from Routine Perirectal Surveillance Culture.</title>
        <authorList>
            <person name="Hughes H.Y."/>
            <person name="Conlan S.P."/>
            <person name="Lau A.F."/>
            <person name="Dekker J.P."/>
            <person name="Michelin A.V."/>
            <person name="Youn J.H."/>
            <person name="Henderson D.K."/>
            <person name="Frank K.M."/>
            <person name="Segre J.A."/>
            <person name="Palmore T.N."/>
        </authorList>
    </citation>
    <scope>NUCLEOTIDE SEQUENCE [LARGE SCALE GENOMIC DNA]</scope>
    <source>
        <strain evidence="1 10">AVNIH1</strain>
    </source>
</reference>
<accession>A0A653KSJ8</accession>
<dbReference type="EMBL" id="CP033604">
    <property type="protein sequence ID" value="AYV38285.1"/>
    <property type="molecule type" value="Genomic_DNA"/>
</dbReference>
<dbReference type="GeneID" id="60846911"/>
<accession>A0A318DKB8</accession>
<reference evidence="4 11" key="4">
    <citation type="submission" date="2018-03" db="EMBL/GenBank/DDBJ databases">
        <title>Aeromonas veronii whole genome sequencing and analysis.</title>
        <authorList>
            <person name="Xie H."/>
            <person name="Liu T."/>
            <person name="Wang K."/>
        </authorList>
    </citation>
    <scope>NUCLEOTIDE SEQUENCE [LARGE SCALE GENOMIC DNA]</scope>
    <source>
        <strain evidence="4 11">XH.VA.1</strain>
    </source>
</reference>
<evidence type="ECO:0000313" key="5">
    <source>
        <dbReference type="EMBL" id="RKJ89489.1"/>
    </source>
</evidence>
<dbReference type="AlphaFoldDB" id="A0A0T6R0G4"/>
<evidence type="ECO:0000313" key="8">
    <source>
        <dbReference type="EMBL" id="TYD44251.1"/>
    </source>
</evidence>
<evidence type="ECO:0000313" key="14">
    <source>
        <dbReference type="Proteomes" id="UP000309618"/>
    </source>
</evidence>
<evidence type="ECO:0000313" key="11">
    <source>
        <dbReference type="Proteomes" id="UP000241986"/>
    </source>
</evidence>
<organism evidence="9 16">
    <name type="scientific">Aeromonas veronii</name>
    <dbReference type="NCBI Taxonomy" id="654"/>
    <lineage>
        <taxon>Bacteria</taxon>
        <taxon>Pseudomonadati</taxon>
        <taxon>Pseudomonadota</taxon>
        <taxon>Gammaproteobacteria</taxon>
        <taxon>Aeromonadales</taxon>
        <taxon>Aeromonadaceae</taxon>
        <taxon>Aeromonas</taxon>
    </lineage>
</organism>
<dbReference type="OMA" id="RNWLSHY"/>
<reference evidence="6 14" key="8">
    <citation type="submission" date="2019-04" db="EMBL/GenBank/DDBJ databases">
        <title>Comparative genomics of Aeromonas veronii strains pathogenic to fish.</title>
        <authorList>
            <person name="Cascarano M.C."/>
            <person name="Smyrli M."/>
            <person name="Katharios P."/>
        </authorList>
    </citation>
    <scope>NUCLEOTIDE SEQUENCE [LARGE SCALE GENOMIC DNA]</scope>
    <source>
        <strain evidence="6 14">XU1</strain>
    </source>
</reference>
<dbReference type="KEGG" id="avo:AMS64_18355"/>
<dbReference type="Proteomes" id="UP000076809">
    <property type="component" value="Chromosome"/>
</dbReference>
<dbReference type="OrthoDB" id="5588293at2"/>
<protein>
    <submittedName>
        <fullName evidence="3">DUF6482 family protein</fullName>
    </submittedName>
</protein>
<evidence type="ECO:0000313" key="10">
    <source>
        <dbReference type="Proteomes" id="UP000076809"/>
    </source>
</evidence>
<evidence type="ECO:0000313" key="1">
    <source>
        <dbReference type="EMBL" id="ANB52563.1"/>
    </source>
</evidence>
<dbReference type="Proteomes" id="UP000309618">
    <property type="component" value="Unassembled WGS sequence"/>
</dbReference>